<feature type="signal peptide" evidence="2">
    <location>
        <begin position="1"/>
        <end position="21"/>
    </location>
</feature>
<feature type="compositionally biased region" description="Polar residues" evidence="1">
    <location>
        <begin position="47"/>
        <end position="56"/>
    </location>
</feature>
<evidence type="ECO:0000256" key="2">
    <source>
        <dbReference type="SAM" id="SignalP"/>
    </source>
</evidence>
<keyword evidence="4" id="KW-1185">Reference proteome</keyword>
<gene>
    <name evidence="3" type="ORF">AMATHDRAFT_6749</name>
</gene>
<feature type="region of interest" description="Disordered" evidence="1">
    <location>
        <begin position="35"/>
        <end position="125"/>
    </location>
</feature>
<evidence type="ECO:0000313" key="3">
    <source>
        <dbReference type="EMBL" id="PFH47447.1"/>
    </source>
</evidence>
<feature type="region of interest" description="Disordered" evidence="1">
    <location>
        <begin position="264"/>
        <end position="323"/>
    </location>
</feature>
<evidence type="ECO:0000256" key="1">
    <source>
        <dbReference type="SAM" id="MobiDB-lite"/>
    </source>
</evidence>
<feature type="compositionally biased region" description="Polar residues" evidence="1">
    <location>
        <begin position="178"/>
        <end position="194"/>
    </location>
</feature>
<protein>
    <submittedName>
        <fullName evidence="3">Uncharacterized protein</fullName>
    </submittedName>
</protein>
<evidence type="ECO:0000313" key="4">
    <source>
        <dbReference type="Proteomes" id="UP000242287"/>
    </source>
</evidence>
<feature type="compositionally biased region" description="Polar residues" evidence="1">
    <location>
        <begin position="96"/>
        <end position="110"/>
    </location>
</feature>
<organism evidence="3 4">
    <name type="scientific">Amanita thiersii Skay4041</name>
    <dbReference type="NCBI Taxonomy" id="703135"/>
    <lineage>
        <taxon>Eukaryota</taxon>
        <taxon>Fungi</taxon>
        <taxon>Dikarya</taxon>
        <taxon>Basidiomycota</taxon>
        <taxon>Agaricomycotina</taxon>
        <taxon>Agaricomycetes</taxon>
        <taxon>Agaricomycetidae</taxon>
        <taxon>Agaricales</taxon>
        <taxon>Pluteineae</taxon>
        <taxon>Amanitaceae</taxon>
        <taxon>Amanita</taxon>
    </lineage>
</organism>
<dbReference type="Proteomes" id="UP000242287">
    <property type="component" value="Unassembled WGS sequence"/>
</dbReference>
<sequence length="351" mass="39087">MRLSVIVVIISALSLAGFSNAIHLRRQADHVGSFAKRQSFSERTGDNARQQRSLGQSHMRPRGKRLNSRSEDSPSHLSRPSTLVGEEEPPPGEFFRQTSQQLLPKQTSAFNPPDPPDPLSFKAHSIPLFPGRKQQTYSFESGIRLNPGEVDPIQLAPRPQRNKEGRKKLSAGPLPKTTKASSQELSQGKASLSQEKQNPVLIMRISSIVLTICTLSLIGFGNAAISRRGSNNVVPSSSIGYSGYFGQSSTGGRAFKRAKYYARDRPPEKQVLPYPKGAEYGGRRRTGNQYQRQHTRPQLERRPGVYESAPQQVQQQARQPQTVQQVPIIRMVLDSQVEGLDEHENSTHTRH</sequence>
<dbReference type="EMBL" id="KZ302111">
    <property type="protein sequence ID" value="PFH47447.1"/>
    <property type="molecule type" value="Genomic_DNA"/>
</dbReference>
<dbReference type="AlphaFoldDB" id="A0A2A9NGR8"/>
<proteinExistence type="predicted"/>
<feature type="chain" id="PRO_5013355523" evidence="2">
    <location>
        <begin position="22"/>
        <end position="351"/>
    </location>
</feature>
<accession>A0A2A9NGR8</accession>
<keyword evidence="2" id="KW-0732">Signal</keyword>
<name>A0A2A9NGR8_9AGAR</name>
<feature type="region of interest" description="Disordered" evidence="1">
    <location>
        <begin position="143"/>
        <end position="194"/>
    </location>
</feature>
<feature type="compositionally biased region" description="Low complexity" evidence="1">
    <location>
        <begin position="310"/>
        <end position="323"/>
    </location>
</feature>
<reference evidence="3 4" key="1">
    <citation type="submission" date="2014-02" db="EMBL/GenBank/DDBJ databases">
        <title>Transposable element dynamics among asymbiotic and ectomycorrhizal Amanita fungi.</title>
        <authorList>
            <consortium name="DOE Joint Genome Institute"/>
            <person name="Hess J."/>
            <person name="Skrede I."/>
            <person name="Wolfe B."/>
            <person name="LaButti K."/>
            <person name="Ohm R.A."/>
            <person name="Grigoriev I.V."/>
            <person name="Pringle A."/>
        </authorList>
    </citation>
    <scope>NUCLEOTIDE SEQUENCE [LARGE SCALE GENOMIC DNA]</scope>
    <source>
        <strain evidence="3 4">SKay4041</strain>
    </source>
</reference>